<gene>
    <name evidence="5" type="ORF">C1I93_01235</name>
</gene>
<protein>
    <submittedName>
        <fullName evidence="5">RNA polymerase subunit sigma-24</fullName>
    </submittedName>
</protein>
<dbReference type="InterPro" id="IPR013324">
    <property type="entry name" value="RNA_pol_sigma_r3/r4-like"/>
</dbReference>
<dbReference type="InterPro" id="IPR007627">
    <property type="entry name" value="RNA_pol_sigma70_r2"/>
</dbReference>
<dbReference type="EMBL" id="POTX01000003">
    <property type="protein sequence ID" value="PZG00922.1"/>
    <property type="molecule type" value="Genomic_DNA"/>
</dbReference>
<evidence type="ECO:0000256" key="3">
    <source>
        <dbReference type="ARBA" id="ARBA00023082"/>
    </source>
</evidence>
<dbReference type="NCBIfam" id="TIGR02937">
    <property type="entry name" value="sigma70-ECF"/>
    <property type="match status" value="1"/>
</dbReference>
<dbReference type="InterPro" id="IPR013325">
    <property type="entry name" value="RNA_pol_sigma_r2"/>
</dbReference>
<accession>A0A2W2CN03</accession>
<dbReference type="SUPFAM" id="SSF88946">
    <property type="entry name" value="Sigma2 domain of RNA polymerase sigma factors"/>
    <property type="match status" value="1"/>
</dbReference>
<name>A0A2W2CN03_9ACTN</name>
<dbReference type="Gene3D" id="1.10.1740.10">
    <property type="match status" value="1"/>
</dbReference>
<dbReference type="InterPro" id="IPR014284">
    <property type="entry name" value="RNA_pol_sigma-70_dom"/>
</dbReference>
<dbReference type="Gene3D" id="1.10.10.10">
    <property type="entry name" value="Winged helix-like DNA-binding domain superfamily/Winged helix DNA-binding domain"/>
    <property type="match status" value="1"/>
</dbReference>
<dbReference type="GO" id="GO:0003677">
    <property type="term" value="F:DNA binding"/>
    <property type="evidence" value="ECO:0007669"/>
    <property type="project" value="InterPro"/>
</dbReference>
<reference evidence="5 6" key="1">
    <citation type="submission" date="2018-01" db="EMBL/GenBank/DDBJ databases">
        <title>Draft genome sequence of Jishengella endophytica.</title>
        <authorList>
            <person name="Sahin N."/>
            <person name="Ay H."/>
            <person name="Saygin H."/>
        </authorList>
    </citation>
    <scope>NUCLEOTIDE SEQUENCE [LARGE SCALE GENOMIC DNA]</scope>
    <source>
        <strain evidence="5 6">DSM 45430</strain>
    </source>
</reference>
<keyword evidence="4" id="KW-0804">Transcription</keyword>
<dbReference type="InterPro" id="IPR052704">
    <property type="entry name" value="ECF_Sigma-70_Domain"/>
</dbReference>
<evidence type="ECO:0000256" key="1">
    <source>
        <dbReference type="ARBA" id="ARBA00010641"/>
    </source>
</evidence>
<dbReference type="Proteomes" id="UP000248627">
    <property type="component" value="Unassembled WGS sequence"/>
</dbReference>
<evidence type="ECO:0000256" key="4">
    <source>
        <dbReference type="ARBA" id="ARBA00023163"/>
    </source>
</evidence>
<evidence type="ECO:0000256" key="2">
    <source>
        <dbReference type="ARBA" id="ARBA00023015"/>
    </source>
</evidence>
<dbReference type="GO" id="GO:0006352">
    <property type="term" value="P:DNA-templated transcription initiation"/>
    <property type="evidence" value="ECO:0007669"/>
    <property type="project" value="InterPro"/>
</dbReference>
<comment type="similarity">
    <text evidence="1">Belongs to the sigma-70 factor family. ECF subfamily.</text>
</comment>
<dbReference type="GO" id="GO:0016987">
    <property type="term" value="F:sigma factor activity"/>
    <property type="evidence" value="ECO:0007669"/>
    <property type="project" value="UniProtKB-KW"/>
</dbReference>
<dbReference type="SUPFAM" id="SSF88659">
    <property type="entry name" value="Sigma3 and sigma4 domains of RNA polymerase sigma factors"/>
    <property type="match status" value="1"/>
</dbReference>
<keyword evidence="3" id="KW-0731">Sigma factor</keyword>
<evidence type="ECO:0000313" key="5">
    <source>
        <dbReference type="EMBL" id="PZG00922.1"/>
    </source>
</evidence>
<keyword evidence="6" id="KW-1185">Reference proteome</keyword>
<evidence type="ECO:0000313" key="6">
    <source>
        <dbReference type="Proteomes" id="UP000248627"/>
    </source>
</evidence>
<dbReference type="PANTHER" id="PTHR30173">
    <property type="entry name" value="SIGMA 19 FACTOR"/>
    <property type="match status" value="1"/>
</dbReference>
<organism evidence="5 6">
    <name type="scientific">Micromonospora endophytica</name>
    <dbReference type="NCBI Taxonomy" id="515350"/>
    <lineage>
        <taxon>Bacteria</taxon>
        <taxon>Bacillati</taxon>
        <taxon>Actinomycetota</taxon>
        <taxon>Actinomycetes</taxon>
        <taxon>Micromonosporales</taxon>
        <taxon>Micromonosporaceae</taxon>
        <taxon>Micromonospora</taxon>
    </lineage>
</organism>
<proteinExistence type="inferred from homology"/>
<dbReference type="OrthoDB" id="6689546at2"/>
<sequence length="204" mass="22663">MSTETPVRSDGLPEFLAARARLLAIAQHIAGRHADAEDIVQDAWLRWQRVDRSIVDNPPAFLSLTTCRLSISAIRSARRRPSVPAGDWLENLPVPDEDPARLAERAEDVRTAVALLASLLTPLEQVAYLLREAFGWPYRQIGTALDRTDGYARQLTYRARSRLAAARDCAVPPRTPDQRSKLLTAFLHASRTGDMTALVALTEK</sequence>
<dbReference type="Pfam" id="PF04542">
    <property type="entry name" value="Sigma70_r2"/>
    <property type="match status" value="1"/>
</dbReference>
<dbReference type="InterPro" id="IPR013249">
    <property type="entry name" value="RNA_pol_sigma70_r4_t2"/>
</dbReference>
<dbReference type="InterPro" id="IPR036388">
    <property type="entry name" value="WH-like_DNA-bd_sf"/>
</dbReference>
<dbReference type="PANTHER" id="PTHR30173:SF36">
    <property type="entry name" value="ECF RNA POLYMERASE SIGMA FACTOR SIGJ"/>
    <property type="match status" value="1"/>
</dbReference>
<dbReference type="RefSeq" id="WP_111241307.1">
    <property type="nucleotide sequence ID" value="NZ_AP023358.1"/>
</dbReference>
<dbReference type="AlphaFoldDB" id="A0A2W2CN03"/>
<comment type="caution">
    <text evidence="5">The sequence shown here is derived from an EMBL/GenBank/DDBJ whole genome shotgun (WGS) entry which is preliminary data.</text>
</comment>
<keyword evidence="2" id="KW-0805">Transcription regulation</keyword>
<dbReference type="Pfam" id="PF08281">
    <property type="entry name" value="Sigma70_r4_2"/>
    <property type="match status" value="1"/>
</dbReference>